<dbReference type="Proteomes" id="UP000694865">
    <property type="component" value="Unplaced"/>
</dbReference>
<dbReference type="InterPro" id="IPR013587">
    <property type="entry name" value="Nitrate/nitrite_sensing"/>
</dbReference>
<evidence type="ECO:0000313" key="12">
    <source>
        <dbReference type="Proteomes" id="UP000694865"/>
    </source>
</evidence>
<feature type="domain" description="Guanylate cyclase" evidence="11">
    <location>
        <begin position="441"/>
        <end position="543"/>
    </location>
</feature>
<keyword evidence="9" id="KW-0141">cGMP biosynthesis</keyword>
<dbReference type="CDD" id="cd07302">
    <property type="entry name" value="CHD"/>
    <property type="match status" value="1"/>
</dbReference>
<dbReference type="InterPro" id="IPR011645">
    <property type="entry name" value="HNOB_dom_associated"/>
</dbReference>
<evidence type="ECO:0000256" key="5">
    <source>
        <dbReference type="ARBA" id="ARBA00022741"/>
    </source>
</evidence>
<evidence type="ECO:0000256" key="4">
    <source>
        <dbReference type="ARBA" id="ARBA00022729"/>
    </source>
</evidence>
<dbReference type="PROSITE" id="PS50125">
    <property type="entry name" value="GUANYLATE_CYCLASE_2"/>
    <property type="match status" value="1"/>
</dbReference>
<dbReference type="InterPro" id="IPR001054">
    <property type="entry name" value="A/G_cyclase"/>
</dbReference>
<keyword evidence="12" id="KW-1185">Reference proteome</keyword>
<evidence type="ECO:0000256" key="10">
    <source>
        <dbReference type="SAM" id="Phobius"/>
    </source>
</evidence>
<dbReference type="Pfam" id="PF08376">
    <property type="entry name" value="NIT"/>
    <property type="match status" value="1"/>
</dbReference>
<keyword evidence="3 10" id="KW-0812">Transmembrane</keyword>
<evidence type="ECO:0000256" key="3">
    <source>
        <dbReference type="ARBA" id="ARBA00022692"/>
    </source>
</evidence>
<dbReference type="Gene3D" id="6.10.250.780">
    <property type="match status" value="1"/>
</dbReference>
<evidence type="ECO:0000256" key="6">
    <source>
        <dbReference type="ARBA" id="ARBA00022989"/>
    </source>
</evidence>
<dbReference type="Pfam" id="PF00211">
    <property type="entry name" value="Guanylate_cyc"/>
    <property type="match status" value="1"/>
</dbReference>
<sequence>MSATALRKKLEDGLETISQSSVGSMAKVDHTLRTLLQSEEKGCRALCGGNPLTQSGKVKQMIRMMGLTMVPVIALIGLALNDLTTTLRENEEAYNIRQIIFFSRDIGNLLHRLQNERDMTTLHISTLGPVTKQFLSDAYPDTDSALDAMDQWPVREKQDLTQFQSKIEFQKYLDDHRVYLDGSNSSIYDEVEFYTNTIRVFISWLYQNVVNSSGRDGIWRQLVAYQLVIVAKEDIGVERTLGGIFYTNGRFRKYNDYLWYMEKWAKGNGNFEASAKYEPNILNMYKDSIDKLDSTITQSVAEMRNTIRLNSATNEASWRTGTMWFDNMTYYMDVMSNIQDALAVKILSELDSQIQEDLVQLGISIGILVFVLLMCPIIINSVYSLTDRIQQYAITLVDQTAQLQRERKRNDSLLYQMLPQAVAERLKKNKDVLAESFEEVTIFFSDVVGFSAICAESSPLQVVRMLNSIYTLFDSRIEQYDVYKVETIGDSYMVASGLPRRNGKRHVGEIATMSLDILHHIGTMEIAHLPGVRMKLRIGMHTGKTSVIALL</sequence>
<dbReference type="InterPro" id="IPR050401">
    <property type="entry name" value="Cyclic_nucleotide_synthase"/>
</dbReference>
<dbReference type="RefSeq" id="XP_006814149.1">
    <property type="nucleotide sequence ID" value="XM_006814086.1"/>
</dbReference>
<reference evidence="13" key="1">
    <citation type="submission" date="2025-08" db="UniProtKB">
        <authorList>
            <consortium name="RefSeq"/>
        </authorList>
    </citation>
    <scope>IDENTIFICATION</scope>
    <source>
        <tissue evidence="13">Testes</tissue>
    </source>
</reference>
<dbReference type="GeneID" id="100367811"/>
<proteinExistence type="predicted"/>
<keyword evidence="5" id="KW-0547">Nucleotide-binding</keyword>
<keyword evidence="8" id="KW-0456">Lyase</keyword>
<dbReference type="Pfam" id="PF07701">
    <property type="entry name" value="HNOBA"/>
    <property type="match status" value="1"/>
</dbReference>
<dbReference type="SUPFAM" id="SSF55073">
    <property type="entry name" value="Nucleotide cyclase"/>
    <property type="match status" value="1"/>
</dbReference>
<comment type="subcellular location">
    <subcellularLocation>
        <location evidence="1">Membrane</location>
        <topology evidence="1">Single-pass type I membrane protein</topology>
    </subcellularLocation>
</comment>
<dbReference type="Gene3D" id="3.30.70.1230">
    <property type="entry name" value="Nucleotide cyclase"/>
    <property type="match status" value="1"/>
</dbReference>
<protein>
    <recommendedName>
        <fullName evidence="2">guanylate cyclase</fullName>
        <ecNumber evidence="2">4.6.1.2</ecNumber>
    </recommendedName>
</protein>
<evidence type="ECO:0000256" key="7">
    <source>
        <dbReference type="ARBA" id="ARBA00023136"/>
    </source>
</evidence>
<feature type="transmembrane region" description="Helical" evidence="10">
    <location>
        <begin position="358"/>
        <end position="379"/>
    </location>
</feature>
<keyword evidence="7 10" id="KW-0472">Membrane</keyword>
<name>A0ABM0M2A8_SACKO</name>
<evidence type="ECO:0000256" key="8">
    <source>
        <dbReference type="ARBA" id="ARBA00023239"/>
    </source>
</evidence>
<dbReference type="SMART" id="SM00044">
    <property type="entry name" value="CYCc"/>
    <property type="match status" value="1"/>
</dbReference>
<organism evidence="12 13">
    <name type="scientific">Saccoglossus kowalevskii</name>
    <name type="common">Acorn worm</name>
    <dbReference type="NCBI Taxonomy" id="10224"/>
    <lineage>
        <taxon>Eukaryota</taxon>
        <taxon>Metazoa</taxon>
        <taxon>Hemichordata</taxon>
        <taxon>Enteropneusta</taxon>
        <taxon>Harrimaniidae</taxon>
        <taxon>Saccoglossus</taxon>
    </lineage>
</organism>
<evidence type="ECO:0000313" key="13">
    <source>
        <dbReference type="RefSeq" id="XP_006814149.1"/>
    </source>
</evidence>
<evidence type="ECO:0000256" key="1">
    <source>
        <dbReference type="ARBA" id="ARBA00004479"/>
    </source>
</evidence>
<dbReference type="PANTHER" id="PTHR11920:SF501">
    <property type="entry name" value="GUANYLATE CYCLASE 32E"/>
    <property type="match status" value="1"/>
</dbReference>
<dbReference type="InterPro" id="IPR029787">
    <property type="entry name" value="Nucleotide_cyclase"/>
</dbReference>
<dbReference type="PANTHER" id="PTHR11920">
    <property type="entry name" value="GUANYLYL CYCLASE"/>
    <property type="match status" value="1"/>
</dbReference>
<dbReference type="EC" id="4.6.1.2" evidence="2"/>
<gene>
    <name evidence="13" type="primary">LOC100367811</name>
</gene>
<keyword evidence="6 10" id="KW-1133">Transmembrane helix</keyword>
<keyword evidence="4" id="KW-0732">Signal</keyword>
<evidence type="ECO:0000256" key="9">
    <source>
        <dbReference type="ARBA" id="ARBA00023293"/>
    </source>
</evidence>
<accession>A0ABM0M2A8</accession>
<evidence type="ECO:0000256" key="2">
    <source>
        <dbReference type="ARBA" id="ARBA00012202"/>
    </source>
</evidence>
<evidence type="ECO:0000259" key="11">
    <source>
        <dbReference type="PROSITE" id="PS50125"/>
    </source>
</evidence>